<evidence type="ECO:0000256" key="2">
    <source>
        <dbReference type="ARBA" id="ARBA00023015"/>
    </source>
</evidence>
<dbReference type="PROSITE" id="PS51843">
    <property type="entry name" value="NR_LBD"/>
    <property type="match status" value="1"/>
</dbReference>
<dbReference type="PANTHER" id="PTHR45886:SF18">
    <property type="entry name" value="NR LBD DOMAIN-CONTAINING PROTEIN-RELATED"/>
    <property type="match status" value="1"/>
</dbReference>
<evidence type="ECO:0000256" key="4">
    <source>
        <dbReference type="ARBA" id="ARBA00023170"/>
    </source>
</evidence>
<comment type="similarity">
    <text evidence="1">Belongs to the nuclear hormone receptor family.</text>
</comment>
<dbReference type="AlphaFoldDB" id="A0A8R1HZJ1"/>
<dbReference type="Pfam" id="PF00104">
    <property type="entry name" value="Hormone_recep"/>
    <property type="match status" value="1"/>
</dbReference>
<protein>
    <submittedName>
        <fullName evidence="6">NR LBD domain-containing protein</fullName>
    </submittedName>
</protein>
<keyword evidence="3" id="KW-0804">Transcription</keyword>
<dbReference type="InterPro" id="IPR000536">
    <property type="entry name" value="Nucl_hrmn_rcpt_lig-bd"/>
</dbReference>
<reference evidence="6" key="2">
    <citation type="submission" date="2022-06" db="UniProtKB">
        <authorList>
            <consortium name="EnsemblMetazoa"/>
        </authorList>
    </citation>
    <scope>IDENTIFICATION</scope>
    <source>
        <strain evidence="6">DF5081</strain>
    </source>
</reference>
<dbReference type="EnsemblMetazoa" id="CJA10532.2">
    <property type="protein sequence ID" value="CJA10532.2"/>
    <property type="gene ID" value="WBGene00129736"/>
</dbReference>
<sequence>MFDFSAHLDLASKVILVKHATIACSNMLNAFFSMYQMKSDVLLHPDGRLAGAMKKRDRENDVWSEHTRLLQKTLISFLSNKIDKIEYLLFKAIMLCNPAVPGLSIFDQQVIEKERNQYMKALLNYCFLQHGTLNGPARFAAIIALAPVIEGQSKQQRDFHVWLKATHFHKHQKLTDRNRKCLSGMFNEIMES</sequence>
<evidence type="ECO:0000259" key="5">
    <source>
        <dbReference type="PROSITE" id="PS51843"/>
    </source>
</evidence>
<keyword evidence="2" id="KW-0805">Transcription regulation</keyword>
<evidence type="ECO:0000313" key="6">
    <source>
        <dbReference type="EnsemblMetazoa" id="CJA10532.3"/>
    </source>
</evidence>
<dbReference type="Gene3D" id="1.10.565.10">
    <property type="entry name" value="Retinoid X Receptor"/>
    <property type="match status" value="1"/>
</dbReference>
<dbReference type="EnsemblMetazoa" id="CJA10532.1">
    <property type="protein sequence ID" value="CJA10532.1"/>
    <property type="gene ID" value="WBGene00129736"/>
</dbReference>
<organism evidence="6 7">
    <name type="scientific">Caenorhabditis japonica</name>
    <dbReference type="NCBI Taxonomy" id="281687"/>
    <lineage>
        <taxon>Eukaryota</taxon>
        <taxon>Metazoa</taxon>
        <taxon>Ecdysozoa</taxon>
        <taxon>Nematoda</taxon>
        <taxon>Chromadorea</taxon>
        <taxon>Rhabditida</taxon>
        <taxon>Rhabditina</taxon>
        <taxon>Rhabditomorpha</taxon>
        <taxon>Rhabditoidea</taxon>
        <taxon>Rhabditidae</taxon>
        <taxon>Peloderinae</taxon>
        <taxon>Caenorhabditis</taxon>
    </lineage>
</organism>
<name>A0A8R1HZJ1_CAEJA</name>
<dbReference type="Proteomes" id="UP000005237">
    <property type="component" value="Unassembled WGS sequence"/>
</dbReference>
<keyword evidence="7" id="KW-1185">Reference proteome</keyword>
<evidence type="ECO:0000256" key="3">
    <source>
        <dbReference type="ARBA" id="ARBA00023163"/>
    </source>
</evidence>
<dbReference type="EnsemblMetazoa" id="CJA10532.3">
    <property type="protein sequence ID" value="CJA10532.3"/>
    <property type="gene ID" value="WBGene00129736"/>
</dbReference>
<evidence type="ECO:0000256" key="1">
    <source>
        <dbReference type="ARBA" id="ARBA00005993"/>
    </source>
</evidence>
<dbReference type="InterPro" id="IPR035500">
    <property type="entry name" value="NHR-like_dom_sf"/>
</dbReference>
<proteinExistence type="inferred from homology"/>
<feature type="domain" description="NR LBD" evidence="5">
    <location>
        <begin position="1"/>
        <end position="182"/>
    </location>
</feature>
<dbReference type="SUPFAM" id="SSF48508">
    <property type="entry name" value="Nuclear receptor ligand-binding domain"/>
    <property type="match status" value="1"/>
</dbReference>
<dbReference type="SMART" id="SM00430">
    <property type="entry name" value="HOLI"/>
    <property type="match status" value="1"/>
</dbReference>
<keyword evidence="4" id="KW-0675">Receptor</keyword>
<accession>A0A8R1HZJ1</accession>
<dbReference type="PANTHER" id="PTHR45886">
    <property type="entry name" value="NUCLEAR HORMONE RECEPTOR FAMILY-RELATED-RELATED"/>
    <property type="match status" value="1"/>
</dbReference>
<evidence type="ECO:0000313" key="7">
    <source>
        <dbReference type="Proteomes" id="UP000005237"/>
    </source>
</evidence>
<reference evidence="7" key="1">
    <citation type="submission" date="2010-08" db="EMBL/GenBank/DDBJ databases">
        <authorList>
            <consortium name="Caenorhabditis japonica Sequencing Consortium"/>
            <person name="Wilson R.K."/>
        </authorList>
    </citation>
    <scope>NUCLEOTIDE SEQUENCE [LARGE SCALE GENOMIC DNA]</scope>
    <source>
        <strain evidence="7">DF5081</strain>
    </source>
</reference>